<dbReference type="GO" id="GO:0016020">
    <property type="term" value="C:membrane"/>
    <property type="evidence" value="ECO:0007669"/>
    <property type="project" value="UniProtKB-SubCell"/>
</dbReference>
<evidence type="ECO:0000256" key="5">
    <source>
        <dbReference type="SAM" id="MobiDB-lite"/>
    </source>
</evidence>
<proteinExistence type="predicted"/>
<keyword evidence="9" id="KW-1185">Reference proteome</keyword>
<dbReference type="EMBL" id="UGVN01000001">
    <property type="protein sequence ID" value="SUE38213.1"/>
    <property type="molecule type" value="Genomic_DNA"/>
</dbReference>
<evidence type="ECO:0000256" key="1">
    <source>
        <dbReference type="ARBA" id="ARBA00004141"/>
    </source>
</evidence>
<evidence type="ECO:0000256" key="3">
    <source>
        <dbReference type="ARBA" id="ARBA00022989"/>
    </source>
</evidence>
<evidence type="ECO:0000313" key="9">
    <source>
        <dbReference type="Proteomes" id="UP000054844"/>
    </source>
</evidence>
<evidence type="ECO:0000256" key="4">
    <source>
        <dbReference type="ARBA" id="ARBA00023136"/>
    </source>
</evidence>
<protein>
    <submittedName>
        <fullName evidence="8">DoxX</fullName>
    </submittedName>
</protein>
<feature type="transmembrane region" description="Helical" evidence="6">
    <location>
        <begin position="75"/>
        <end position="92"/>
    </location>
</feature>
<keyword evidence="4 6" id="KW-0472">Membrane</keyword>
<sequence>MRFGWAFSRWPAVERWLRPCLALFFVAAGGAKLLGMPEDGELFRQLGYAPWFMWLTGAVQLLSGLGLLRSASAAVAAAILAASLAGAAGSLLSSGDPWMLPVPLGLLLLLLAVGWHNAPVWLRQHHAPSAGLEGGDRPGMGNGFLPGGPGLAGNAALGSLAPGGPGQQNQGRSYKPWADQ</sequence>
<feature type="region of interest" description="Disordered" evidence="5">
    <location>
        <begin position="155"/>
        <end position="180"/>
    </location>
</feature>
<name>A0A1S8D6A6_9PROT</name>
<feature type="transmembrane region" description="Helical" evidence="6">
    <location>
        <begin position="51"/>
        <end position="68"/>
    </location>
</feature>
<evidence type="ECO:0000256" key="6">
    <source>
        <dbReference type="SAM" id="Phobius"/>
    </source>
</evidence>
<dbReference type="InterPro" id="IPR032808">
    <property type="entry name" value="DoxX"/>
</dbReference>
<dbReference type="Pfam" id="PF13564">
    <property type="entry name" value="DoxX_2"/>
    <property type="match status" value="1"/>
</dbReference>
<evidence type="ECO:0000313" key="7">
    <source>
        <dbReference type="EMBL" id="ONH83337.1"/>
    </source>
</evidence>
<feature type="transmembrane region" description="Helical" evidence="6">
    <location>
        <begin position="98"/>
        <end position="115"/>
    </location>
</feature>
<evidence type="ECO:0000313" key="8">
    <source>
        <dbReference type="EMBL" id="SUE38213.1"/>
    </source>
</evidence>
<keyword evidence="3 6" id="KW-1133">Transmembrane helix</keyword>
<keyword evidence="2 6" id="KW-0812">Transmembrane</keyword>
<gene>
    <name evidence="7" type="ORF">APZ41_009840</name>
    <name evidence="8" type="ORF">NCTC13291_00577</name>
</gene>
<dbReference type="EMBL" id="LLWF02000026">
    <property type="protein sequence ID" value="ONH83337.1"/>
    <property type="molecule type" value="Genomic_DNA"/>
</dbReference>
<dbReference type="Proteomes" id="UP000054844">
    <property type="component" value="Unassembled WGS sequence"/>
</dbReference>
<evidence type="ECO:0000256" key="2">
    <source>
        <dbReference type="ARBA" id="ARBA00022692"/>
    </source>
</evidence>
<accession>A0A1S8D6A6</accession>
<reference evidence="8 10" key="2">
    <citation type="submission" date="2018-06" db="EMBL/GenBank/DDBJ databases">
        <authorList>
            <consortium name="Pathogen Informatics"/>
            <person name="Doyle S."/>
        </authorList>
    </citation>
    <scope>NUCLEOTIDE SEQUENCE [LARGE SCALE GENOMIC DNA]</scope>
    <source>
        <strain evidence="8 10">NCTC13291</strain>
    </source>
</reference>
<comment type="subcellular location">
    <subcellularLocation>
        <location evidence="1">Membrane</location>
        <topology evidence="1">Multi-pass membrane protein</topology>
    </subcellularLocation>
</comment>
<evidence type="ECO:0000313" key="10">
    <source>
        <dbReference type="Proteomes" id="UP000254919"/>
    </source>
</evidence>
<dbReference type="Proteomes" id="UP000254919">
    <property type="component" value="Unassembled WGS sequence"/>
</dbReference>
<reference evidence="7 9" key="1">
    <citation type="submission" date="2016-12" db="EMBL/GenBank/DDBJ databases">
        <title>Draft genome sequence of Roseomonas mucosa strain AU37, isolated from a peripheral intravenous catheter.</title>
        <authorList>
            <person name="Choudhury M.A."/>
            <person name="Sidjabat H.E."/>
            <person name="Wailan A.M."/>
            <person name="Zhang L."/>
            <person name="Marsh N.M."/>
            <person name="Rickard C.M."/>
            <person name="Davies M."/>
            <person name="Mcmillan D.J."/>
        </authorList>
    </citation>
    <scope>NUCLEOTIDE SEQUENCE [LARGE SCALE GENOMIC DNA]</scope>
    <source>
        <strain evidence="7 9">SAVE376</strain>
    </source>
</reference>
<organism evidence="7 9">
    <name type="scientific">Roseomonas mucosa</name>
    <dbReference type="NCBI Taxonomy" id="207340"/>
    <lineage>
        <taxon>Bacteria</taxon>
        <taxon>Pseudomonadati</taxon>
        <taxon>Pseudomonadota</taxon>
        <taxon>Alphaproteobacteria</taxon>
        <taxon>Acetobacterales</taxon>
        <taxon>Roseomonadaceae</taxon>
        <taxon>Roseomonas</taxon>
    </lineage>
</organism>
<dbReference type="AlphaFoldDB" id="A0A1S8D6A6"/>